<evidence type="ECO:0000313" key="1">
    <source>
        <dbReference type="EMBL" id="MBO0930214.1"/>
    </source>
</evidence>
<dbReference type="RefSeq" id="WP_207334185.1">
    <property type="nucleotide sequence ID" value="NZ_JAFMYU010000003.1"/>
</dbReference>
<accession>A0A939G1D8</accession>
<dbReference type="InterPro" id="IPR013783">
    <property type="entry name" value="Ig-like_fold"/>
</dbReference>
<dbReference type="EMBL" id="JAFMYU010000003">
    <property type="protein sequence ID" value="MBO0930214.1"/>
    <property type="molecule type" value="Genomic_DNA"/>
</dbReference>
<gene>
    <name evidence="1" type="ORF">J2I48_04370</name>
</gene>
<evidence type="ECO:0000313" key="2">
    <source>
        <dbReference type="Proteomes" id="UP000664795"/>
    </source>
</evidence>
<dbReference type="Proteomes" id="UP000664795">
    <property type="component" value="Unassembled WGS sequence"/>
</dbReference>
<dbReference type="Gene3D" id="2.60.40.10">
    <property type="entry name" value="Immunoglobulins"/>
    <property type="match status" value="1"/>
</dbReference>
<keyword evidence="2" id="KW-1185">Reference proteome</keyword>
<dbReference type="InterPro" id="IPR026444">
    <property type="entry name" value="Secre_tail"/>
</dbReference>
<proteinExistence type="predicted"/>
<comment type="caution">
    <text evidence="1">The sequence shown here is derived from an EMBL/GenBank/DDBJ whole genome shotgun (WGS) entry which is preliminary data.</text>
</comment>
<reference evidence="1 2" key="1">
    <citation type="submission" date="2021-03" db="EMBL/GenBank/DDBJ databases">
        <title>Fibrella sp. HMF5036 genome sequencing and assembly.</title>
        <authorList>
            <person name="Kang H."/>
            <person name="Kim H."/>
            <person name="Bae S."/>
            <person name="Joh K."/>
        </authorList>
    </citation>
    <scope>NUCLEOTIDE SEQUENCE [LARGE SCALE GENOMIC DNA]</scope>
    <source>
        <strain evidence="1 2">HMF5036</strain>
    </source>
</reference>
<dbReference type="NCBIfam" id="TIGR04183">
    <property type="entry name" value="Por_Secre_tail"/>
    <property type="match status" value="1"/>
</dbReference>
<name>A0A939G1D8_9BACT</name>
<dbReference type="AlphaFoldDB" id="A0A939G1D8"/>
<sequence length="175" mass="19218">MTLTSFRAVVNGGRVDLSWQLPTSGAEGSFVVERSRDAREWAQIGFQTPFPDQRYFGHTDAKPLPGQSYYRIRHIQADGLSTLSHPVAVTVDDQLPGLTILTNPSSGDRLTLLPQQLPGADYQLATLTGQHLPCQTSETPDGQMTLLPQHRLPPGVYLLTATTGTVRLTRRVLVQ</sequence>
<organism evidence="1 2">
    <name type="scientific">Fibrella aquatilis</name>
    <dbReference type="NCBI Taxonomy" id="2817059"/>
    <lineage>
        <taxon>Bacteria</taxon>
        <taxon>Pseudomonadati</taxon>
        <taxon>Bacteroidota</taxon>
        <taxon>Cytophagia</taxon>
        <taxon>Cytophagales</taxon>
        <taxon>Spirosomataceae</taxon>
        <taxon>Fibrella</taxon>
    </lineage>
</organism>
<protein>
    <submittedName>
        <fullName evidence="1">T9SS type A sorting domain-containing protein</fullName>
    </submittedName>
</protein>